<keyword evidence="3" id="KW-0808">Transferase</keyword>
<evidence type="ECO:0000313" key="13">
    <source>
        <dbReference type="EMBL" id="ACZ42590.1"/>
    </source>
</evidence>
<keyword evidence="14" id="KW-1185">Reference proteome</keyword>
<dbReference type="STRING" id="525904.Tter_1684"/>
<feature type="compositionally biased region" description="Polar residues" evidence="9">
    <location>
        <begin position="639"/>
        <end position="673"/>
    </location>
</feature>
<dbReference type="EMBL" id="CP001825">
    <property type="protein sequence ID" value="ACZ42590.1"/>
    <property type="molecule type" value="Genomic_DNA"/>
</dbReference>
<dbReference type="GO" id="GO:0004674">
    <property type="term" value="F:protein serine/threonine kinase activity"/>
    <property type="evidence" value="ECO:0007669"/>
    <property type="project" value="UniProtKB-KW"/>
</dbReference>
<keyword evidence="10" id="KW-0472">Membrane</keyword>
<dbReference type="SUPFAM" id="SSF49265">
    <property type="entry name" value="Fibronectin type III"/>
    <property type="match status" value="1"/>
</dbReference>
<keyword evidence="4" id="KW-0547">Nucleotide-binding</keyword>
<feature type="compositionally biased region" description="Pro residues" evidence="9">
    <location>
        <begin position="582"/>
        <end position="614"/>
    </location>
</feature>
<dbReference type="InterPro" id="IPR036116">
    <property type="entry name" value="FN3_sf"/>
</dbReference>
<dbReference type="SUPFAM" id="SSF56112">
    <property type="entry name" value="Protein kinase-like (PK-like)"/>
    <property type="match status" value="1"/>
</dbReference>
<feature type="compositionally biased region" description="Low complexity" evidence="9">
    <location>
        <begin position="497"/>
        <end position="523"/>
    </location>
</feature>
<feature type="compositionally biased region" description="Pro residues" evidence="9">
    <location>
        <begin position="552"/>
        <end position="574"/>
    </location>
</feature>
<dbReference type="InterPro" id="IPR008271">
    <property type="entry name" value="Ser/Thr_kinase_AS"/>
</dbReference>
<gene>
    <name evidence="13" type="ordered locus">Tter_1684</name>
</gene>
<dbReference type="Gene3D" id="1.10.510.10">
    <property type="entry name" value="Transferase(Phosphotransferase) domain 1"/>
    <property type="match status" value="1"/>
</dbReference>
<dbReference type="eggNOG" id="COG3266">
    <property type="taxonomic scope" value="Bacteria"/>
</dbReference>
<evidence type="ECO:0000259" key="11">
    <source>
        <dbReference type="PROSITE" id="PS50011"/>
    </source>
</evidence>
<dbReference type="Proteomes" id="UP000000323">
    <property type="component" value="Chromosome 1"/>
</dbReference>
<dbReference type="EC" id="2.7.11.1" evidence="1"/>
<keyword evidence="2 13" id="KW-0723">Serine/threonine-protein kinase</keyword>
<evidence type="ECO:0000256" key="10">
    <source>
        <dbReference type="SAM" id="Phobius"/>
    </source>
</evidence>
<accession>D1CCS5</accession>
<dbReference type="SMART" id="SM00220">
    <property type="entry name" value="S_TKc"/>
    <property type="match status" value="1"/>
</dbReference>
<dbReference type="eggNOG" id="COG0515">
    <property type="taxonomic scope" value="Bacteria"/>
</dbReference>
<dbReference type="PANTHER" id="PTHR43289:SF6">
    <property type="entry name" value="SERINE_THREONINE-PROTEIN KINASE NEKL-3"/>
    <property type="match status" value="1"/>
</dbReference>
<dbReference type="CDD" id="cd14014">
    <property type="entry name" value="STKc_PknB_like"/>
    <property type="match status" value="1"/>
</dbReference>
<dbReference type="GO" id="GO:0005524">
    <property type="term" value="F:ATP binding"/>
    <property type="evidence" value="ECO:0007669"/>
    <property type="project" value="UniProtKB-KW"/>
</dbReference>
<dbReference type="Pfam" id="PF00041">
    <property type="entry name" value="fn3"/>
    <property type="match status" value="1"/>
</dbReference>
<dbReference type="InterPro" id="IPR013783">
    <property type="entry name" value="Ig-like_fold"/>
</dbReference>
<name>D1CCS5_THET1</name>
<dbReference type="Gene3D" id="2.60.40.10">
    <property type="entry name" value="Immunoglobulins"/>
    <property type="match status" value="1"/>
</dbReference>
<proteinExistence type="predicted"/>
<reference evidence="14" key="1">
    <citation type="journal article" date="2010" name="Stand. Genomic Sci.">
        <title>Complete genome sequence of 'Thermobaculum terrenum' type strain (YNP1).</title>
        <authorList>
            <person name="Kiss H."/>
            <person name="Cleland D."/>
            <person name="Lapidus A."/>
            <person name="Lucas S."/>
            <person name="Glavina Del Rio T."/>
            <person name="Nolan M."/>
            <person name="Tice H."/>
            <person name="Han C."/>
            <person name="Goodwin L."/>
            <person name="Pitluck S."/>
            <person name="Liolios K."/>
            <person name="Ivanova N."/>
            <person name="Mavromatis K."/>
            <person name="Ovchinnikova G."/>
            <person name="Pati A."/>
            <person name="Chen A."/>
            <person name="Palaniappan K."/>
            <person name="Land M."/>
            <person name="Hauser L."/>
            <person name="Chang Y."/>
            <person name="Jeffries C."/>
            <person name="Lu M."/>
            <person name="Brettin T."/>
            <person name="Detter J."/>
            <person name="Goker M."/>
            <person name="Tindall B."/>
            <person name="Beck B."/>
            <person name="McDermott T."/>
            <person name="Woyke T."/>
            <person name="Bristow J."/>
            <person name="Eisen J."/>
            <person name="Markowitz V."/>
            <person name="Hugenholtz P."/>
            <person name="Kyrpides N."/>
            <person name="Klenk H."/>
            <person name="Cheng J."/>
        </authorList>
    </citation>
    <scope>NUCLEOTIDE SEQUENCE [LARGE SCALE GENOMIC DNA]</scope>
    <source>
        <strain evidence="14">ATCC BAA-798 / YNP1</strain>
    </source>
</reference>
<keyword evidence="10" id="KW-1133">Transmembrane helix</keyword>
<feature type="domain" description="Fibronectin type-III" evidence="12">
    <location>
        <begin position="410"/>
        <end position="500"/>
    </location>
</feature>
<evidence type="ECO:0000256" key="1">
    <source>
        <dbReference type="ARBA" id="ARBA00012513"/>
    </source>
</evidence>
<dbReference type="Pfam" id="PF00069">
    <property type="entry name" value="Pkinase"/>
    <property type="match status" value="1"/>
</dbReference>
<evidence type="ECO:0000256" key="7">
    <source>
        <dbReference type="ARBA" id="ARBA00047899"/>
    </source>
</evidence>
<dbReference type="PANTHER" id="PTHR43289">
    <property type="entry name" value="MITOGEN-ACTIVATED PROTEIN KINASE KINASE KINASE 20-RELATED"/>
    <property type="match status" value="1"/>
</dbReference>
<dbReference type="PROSITE" id="PS50011">
    <property type="entry name" value="PROTEIN_KINASE_DOM"/>
    <property type="match status" value="1"/>
</dbReference>
<feature type="domain" description="Protein kinase" evidence="11">
    <location>
        <begin position="9"/>
        <end position="270"/>
    </location>
</feature>
<evidence type="ECO:0000256" key="8">
    <source>
        <dbReference type="ARBA" id="ARBA00048679"/>
    </source>
</evidence>
<feature type="region of interest" description="Disordered" evidence="9">
    <location>
        <begin position="484"/>
        <end position="673"/>
    </location>
</feature>
<evidence type="ECO:0000256" key="2">
    <source>
        <dbReference type="ARBA" id="ARBA00022527"/>
    </source>
</evidence>
<keyword evidence="5 13" id="KW-0418">Kinase</keyword>
<protein>
    <recommendedName>
        <fullName evidence="1">non-specific serine/threonine protein kinase</fullName>
        <ecNumber evidence="1">2.7.11.1</ecNumber>
    </recommendedName>
</protein>
<keyword evidence="6" id="KW-0067">ATP-binding</keyword>
<dbReference type="CDD" id="cd00063">
    <property type="entry name" value="FN3"/>
    <property type="match status" value="1"/>
</dbReference>
<evidence type="ECO:0000313" key="14">
    <source>
        <dbReference type="Proteomes" id="UP000000323"/>
    </source>
</evidence>
<evidence type="ECO:0000256" key="9">
    <source>
        <dbReference type="SAM" id="MobiDB-lite"/>
    </source>
</evidence>
<dbReference type="FunFam" id="3.30.200.20:FF:000035">
    <property type="entry name" value="Serine/threonine protein kinase Stk1"/>
    <property type="match status" value="1"/>
</dbReference>
<evidence type="ECO:0000256" key="6">
    <source>
        <dbReference type="ARBA" id="ARBA00022840"/>
    </source>
</evidence>
<dbReference type="KEGG" id="ttr:Tter_1684"/>
<organism evidence="13 14">
    <name type="scientific">Thermobaculum terrenum (strain ATCC BAA-798 / CCMEE 7001 / YNP1)</name>
    <dbReference type="NCBI Taxonomy" id="525904"/>
    <lineage>
        <taxon>Bacteria</taxon>
        <taxon>Bacillati</taxon>
        <taxon>Chloroflexota</taxon>
        <taxon>Chloroflexia</taxon>
        <taxon>Candidatus Thermobaculales</taxon>
        <taxon>Candidatus Thermobaculaceae</taxon>
        <taxon>Thermobaculum</taxon>
    </lineage>
</organism>
<dbReference type="FunFam" id="1.10.510.10:FF:000021">
    <property type="entry name" value="Serine/threonine protein kinase"/>
    <property type="match status" value="1"/>
</dbReference>
<dbReference type="HOGENOM" id="CLU_000288_63_44_0"/>
<dbReference type="InterPro" id="IPR003961">
    <property type="entry name" value="FN3_dom"/>
</dbReference>
<dbReference type="PROSITE" id="PS00108">
    <property type="entry name" value="PROTEIN_KINASE_ST"/>
    <property type="match status" value="1"/>
</dbReference>
<feature type="transmembrane region" description="Helical" evidence="10">
    <location>
        <begin position="338"/>
        <end position="362"/>
    </location>
</feature>
<evidence type="ECO:0000256" key="4">
    <source>
        <dbReference type="ARBA" id="ARBA00022741"/>
    </source>
</evidence>
<dbReference type="PROSITE" id="PS50853">
    <property type="entry name" value="FN3"/>
    <property type="match status" value="1"/>
</dbReference>
<dbReference type="InterPro" id="IPR011009">
    <property type="entry name" value="Kinase-like_dom_sf"/>
</dbReference>
<keyword evidence="10" id="KW-0812">Transmembrane</keyword>
<dbReference type="InterPro" id="IPR000719">
    <property type="entry name" value="Prot_kinase_dom"/>
</dbReference>
<dbReference type="SMART" id="SM00060">
    <property type="entry name" value="FN3"/>
    <property type="match status" value="1"/>
</dbReference>
<dbReference type="OrthoDB" id="9788659at2"/>
<dbReference type="AlphaFoldDB" id="D1CCS5"/>
<evidence type="ECO:0000259" key="12">
    <source>
        <dbReference type="PROSITE" id="PS50853"/>
    </source>
</evidence>
<comment type="catalytic activity">
    <reaction evidence="8">
        <text>L-seryl-[protein] + ATP = O-phospho-L-seryl-[protein] + ADP + H(+)</text>
        <dbReference type="Rhea" id="RHEA:17989"/>
        <dbReference type="Rhea" id="RHEA-COMP:9863"/>
        <dbReference type="Rhea" id="RHEA-COMP:11604"/>
        <dbReference type="ChEBI" id="CHEBI:15378"/>
        <dbReference type="ChEBI" id="CHEBI:29999"/>
        <dbReference type="ChEBI" id="CHEBI:30616"/>
        <dbReference type="ChEBI" id="CHEBI:83421"/>
        <dbReference type="ChEBI" id="CHEBI:456216"/>
        <dbReference type="EC" id="2.7.11.1"/>
    </reaction>
</comment>
<comment type="catalytic activity">
    <reaction evidence="7">
        <text>L-threonyl-[protein] + ATP = O-phospho-L-threonyl-[protein] + ADP + H(+)</text>
        <dbReference type="Rhea" id="RHEA:46608"/>
        <dbReference type="Rhea" id="RHEA-COMP:11060"/>
        <dbReference type="Rhea" id="RHEA-COMP:11605"/>
        <dbReference type="ChEBI" id="CHEBI:15378"/>
        <dbReference type="ChEBI" id="CHEBI:30013"/>
        <dbReference type="ChEBI" id="CHEBI:30616"/>
        <dbReference type="ChEBI" id="CHEBI:61977"/>
        <dbReference type="ChEBI" id="CHEBI:456216"/>
        <dbReference type="EC" id="2.7.11.1"/>
    </reaction>
</comment>
<sequence>MYRVLDNRYEVEWKVGQGGAAEVYRAVDLRLGRVVALKVLRAGHAQDEKFRARFINEARAAARLSHPNIVDVYDYDEVDGTYFIAMEYVDGKNLKEYIRERGRLSEGEAIRITEQILEGLSAAHRAGLVHRDMKPQNVMVTEGGVVKITDFGIAKAVGDAGMTEAGVAFGTPHYLSPEQARGDEVTPRSDVYAVGVMMYEMLSGRLPFEGENPMRVAYAHVFEEPEGLREVAPWVSEGLVRVVERAMAKDPLERYGDAGEMLRDLRNLPLPADSHYNQDAMYELTSDFSKHNSYVDPWGVTTSLPNVPKFTSGGQHKNRVARTEIAEPGDSKRVSKPFWILLPATLLVSACVLLGATFVPFVSSRIPPIVTETPDSNLNTPSESPYPVVLVSTPIPTERTYYLRGSVPAPPENLTAVALSPYAIKLFWVDVSPNEDAYFIYRKTSGASWRRVAILGPNSISYLDKGLKPNTDYTYKVCAVNSQGSSKCPEASAHTDILPPTSTTYIITPTPELENSPEVVPTPTSTPTPEPTNTPVRLNTPISRPTATPTSTPTPTPTPTVEPTPTPTKEPTPTPTATSTPTPYPTVLPTPTKSSPPRPTVTPTNVPTPIPTIWPTPTISPTQEPVPTSTPMPRPESTEPLTTPTVRVESSGTYVPATQTPSSILITQTPQNR</sequence>
<dbReference type="RefSeq" id="WP_012875624.1">
    <property type="nucleotide sequence ID" value="NC_013525.1"/>
</dbReference>
<evidence type="ECO:0000256" key="3">
    <source>
        <dbReference type="ARBA" id="ARBA00022679"/>
    </source>
</evidence>
<evidence type="ECO:0000256" key="5">
    <source>
        <dbReference type="ARBA" id="ARBA00022777"/>
    </source>
</evidence>
<dbReference type="Gene3D" id="3.30.200.20">
    <property type="entry name" value="Phosphorylase Kinase, domain 1"/>
    <property type="match status" value="1"/>
</dbReference>